<evidence type="ECO:0000313" key="3">
    <source>
        <dbReference type="Proteomes" id="UP001283361"/>
    </source>
</evidence>
<protein>
    <submittedName>
        <fullName evidence="2">Uncharacterized protein</fullName>
    </submittedName>
</protein>
<gene>
    <name evidence="2" type="ORF">RRG08_066505</name>
</gene>
<evidence type="ECO:0000256" key="1">
    <source>
        <dbReference type="SAM" id="MobiDB-lite"/>
    </source>
</evidence>
<dbReference type="Proteomes" id="UP001283361">
    <property type="component" value="Unassembled WGS sequence"/>
</dbReference>
<feature type="region of interest" description="Disordered" evidence="1">
    <location>
        <begin position="1"/>
        <end position="20"/>
    </location>
</feature>
<comment type="caution">
    <text evidence="2">The sequence shown here is derived from an EMBL/GenBank/DDBJ whole genome shotgun (WGS) entry which is preliminary data.</text>
</comment>
<reference evidence="2" key="1">
    <citation type="journal article" date="2023" name="G3 (Bethesda)">
        <title>A reference genome for the long-term kleptoplast-retaining sea slug Elysia crispata morphotype clarki.</title>
        <authorList>
            <person name="Eastman K.E."/>
            <person name="Pendleton A.L."/>
            <person name="Shaikh M.A."/>
            <person name="Suttiyut T."/>
            <person name="Ogas R."/>
            <person name="Tomko P."/>
            <person name="Gavelis G."/>
            <person name="Widhalm J.R."/>
            <person name="Wisecaver J.H."/>
        </authorList>
    </citation>
    <scope>NUCLEOTIDE SEQUENCE</scope>
    <source>
        <strain evidence="2">ECLA1</strain>
    </source>
</reference>
<keyword evidence="3" id="KW-1185">Reference proteome</keyword>
<dbReference type="AlphaFoldDB" id="A0AAE0YJX5"/>
<sequence>MEDSCSKGMEGPDIRHAERRAPNHLHATHVDVCGSMSVYVRVSRIHYPCFAFRVLVCGVTDLMAAV</sequence>
<feature type="compositionally biased region" description="Basic and acidic residues" evidence="1">
    <location>
        <begin position="10"/>
        <end position="20"/>
    </location>
</feature>
<proteinExistence type="predicted"/>
<dbReference type="EMBL" id="JAWDGP010006119">
    <property type="protein sequence ID" value="KAK3746711.1"/>
    <property type="molecule type" value="Genomic_DNA"/>
</dbReference>
<evidence type="ECO:0000313" key="2">
    <source>
        <dbReference type="EMBL" id="KAK3746711.1"/>
    </source>
</evidence>
<accession>A0AAE0YJX5</accession>
<name>A0AAE0YJX5_9GAST</name>
<organism evidence="2 3">
    <name type="scientific">Elysia crispata</name>
    <name type="common">lettuce slug</name>
    <dbReference type="NCBI Taxonomy" id="231223"/>
    <lineage>
        <taxon>Eukaryota</taxon>
        <taxon>Metazoa</taxon>
        <taxon>Spiralia</taxon>
        <taxon>Lophotrochozoa</taxon>
        <taxon>Mollusca</taxon>
        <taxon>Gastropoda</taxon>
        <taxon>Heterobranchia</taxon>
        <taxon>Euthyneura</taxon>
        <taxon>Panpulmonata</taxon>
        <taxon>Sacoglossa</taxon>
        <taxon>Placobranchoidea</taxon>
        <taxon>Plakobranchidae</taxon>
        <taxon>Elysia</taxon>
    </lineage>
</organism>